<proteinExistence type="predicted"/>
<keyword evidence="3" id="KW-1185">Reference proteome</keyword>
<reference evidence="2 3" key="1">
    <citation type="journal article" date="2015" name="BMC Genomics">
        <title>Genome mining reveals unlocked bioactive potential of marine Gram-negative bacteria.</title>
        <authorList>
            <person name="Machado H."/>
            <person name="Sonnenschein E.C."/>
            <person name="Melchiorsen J."/>
            <person name="Gram L."/>
        </authorList>
    </citation>
    <scope>NUCLEOTIDE SEQUENCE [LARGE SCALE GENOMIC DNA]</scope>
    <source>
        <strain evidence="2 3">S2471</strain>
    </source>
</reference>
<feature type="transmembrane region" description="Helical" evidence="1">
    <location>
        <begin position="24"/>
        <end position="46"/>
    </location>
</feature>
<evidence type="ECO:0000313" key="2">
    <source>
        <dbReference type="EMBL" id="KJZ12640.1"/>
    </source>
</evidence>
<accession>A0A0F4QZE5</accession>
<keyword evidence="1" id="KW-0812">Transmembrane</keyword>
<protein>
    <submittedName>
        <fullName evidence="2">Uncharacterized protein</fullName>
    </submittedName>
</protein>
<gene>
    <name evidence="2" type="ORF">TW77_02335</name>
</gene>
<dbReference type="EMBL" id="JXYA01000004">
    <property type="protein sequence ID" value="KJZ12640.1"/>
    <property type="molecule type" value="Genomic_DNA"/>
</dbReference>
<dbReference type="Proteomes" id="UP000033452">
    <property type="component" value="Unassembled WGS sequence"/>
</dbReference>
<dbReference type="OrthoDB" id="6315247at2"/>
<evidence type="ECO:0000313" key="3">
    <source>
        <dbReference type="Proteomes" id="UP000033452"/>
    </source>
</evidence>
<evidence type="ECO:0000256" key="1">
    <source>
        <dbReference type="SAM" id="Phobius"/>
    </source>
</evidence>
<sequence length="60" mass="6702">MLVTLYLVLCVLSGYWGRNTFAGPVGFFFIGLVFTPLVSLLVLLLAKTRLAEPKEVEEQQ</sequence>
<dbReference type="AlphaFoldDB" id="A0A0F4QZE5"/>
<dbReference type="RefSeq" id="WP_046003371.1">
    <property type="nucleotide sequence ID" value="NZ_JXYA01000004.1"/>
</dbReference>
<organism evidence="2 3">
    <name type="scientific">Pseudoalteromonas rubra</name>
    <dbReference type="NCBI Taxonomy" id="43658"/>
    <lineage>
        <taxon>Bacteria</taxon>
        <taxon>Pseudomonadati</taxon>
        <taxon>Pseudomonadota</taxon>
        <taxon>Gammaproteobacteria</taxon>
        <taxon>Alteromonadales</taxon>
        <taxon>Pseudoalteromonadaceae</taxon>
        <taxon>Pseudoalteromonas</taxon>
    </lineage>
</organism>
<keyword evidence="1" id="KW-0472">Membrane</keyword>
<comment type="caution">
    <text evidence="2">The sequence shown here is derived from an EMBL/GenBank/DDBJ whole genome shotgun (WGS) entry which is preliminary data.</text>
</comment>
<keyword evidence="1" id="KW-1133">Transmembrane helix</keyword>
<name>A0A0F4QZE5_9GAMM</name>
<dbReference type="PATRIC" id="fig|43658.5.peg.485"/>